<keyword evidence="3" id="KW-1185">Reference proteome</keyword>
<protein>
    <submittedName>
        <fullName evidence="2">Cell wall-binding repeat-containing protein</fullName>
    </submittedName>
</protein>
<evidence type="ECO:0000313" key="2">
    <source>
        <dbReference type="EMBL" id="AYB44904.1"/>
    </source>
</evidence>
<dbReference type="Proteomes" id="UP000266552">
    <property type="component" value="Chromosome"/>
</dbReference>
<dbReference type="EMBL" id="CP032412">
    <property type="protein sequence ID" value="AYB44904.1"/>
    <property type="molecule type" value="Genomic_DNA"/>
</dbReference>
<feature type="signal peptide" evidence="1">
    <location>
        <begin position="1"/>
        <end position="19"/>
    </location>
</feature>
<keyword evidence="1" id="KW-0732">Signal</keyword>
<evidence type="ECO:0000256" key="1">
    <source>
        <dbReference type="SAM" id="SignalP"/>
    </source>
</evidence>
<proteinExistence type="predicted"/>
<reference evidence="2 3" key="1">
    <citation type="submission" date="2018-09" db="EMBL/GenBank/DDBJ databases">
        <title>Genome Sequence of Paenibacillus lautus Strain E7593-69, Azo Dye-Degrading Bacteria, Isolated from Commercial Tattoo Inks.</title>
        <authorList>
            <person name="Nho S.W."/>
            <person name="Kim S.-J."/>
            <person name="Kweon O."/>
            <person name="Cerniglia C.E."/>
        </authorList>
    </citation>
    <scope>NUCLEOTIDE SEQUENCE [LARGE SCALE GENOMIC DNA]</scope>
    <source>
        <strain evidence="2 3">E7593-69</strain>
    </source>
</reference>
<sequence>MKKMIAGWALALLTAGILAWSQTQSHSEPSIPSAVHSKELLKDVPVPWSATKNTIRLNTSDPVSAAVMTSKTLWQSTNVHSRPQTVILVDSAHWSIAAVSVDLTQLSEGPLLFVEEGGIPKETLEELRRLKPRGAEHNKGIEIITVGPISDQVMKELNGLEYKADHIPAGEAAEAAAAIDAYASRVNGSVPTSVIVGSMERPDYTLPAVSWIAHMPETMLYVSEKDVPEETAQALRQRNGKANIYVIGPEKVVSQAVEDELRQYGKVTRISGDDPYENAIHFAQYHDPGTGFGWGVQSPGYSFSFSRPDSPALSIAAAPLSHMGKHAPLLFTERDGVPRSIMKYVDSIKQQSDASKAETPYNHAWIIGDEQTLTTKLQSEIDEILDTPAGHD</sequence>
<gene>
    <name evidence="2" type="ORF">D5F53_17190</name>
</gene>
<dbReference type="AlphaFoldDB" id="A0A385TQB3"/>
<evidence type="ECO:0000313" key="3">
    <source>
        <dbReference type="Proteomes" id="UP000266552"/>
    </source>
</evidence>
<dbReference type="KEGG" id="plw:D5F53_17190"/>
<accession>A0A385TQB3</accession>
<organism evidence="2 3">
    <name type="scientific">Paenibacillus lautus</name>
    <name type="common">Bacillus lautus</name>
    <dbReference type="NCBI Taxonomy" id="1401"/>
    <lineage>
        <taxon>Bacteria</taxon>
        <taxon>Bacillati</taxon>
        <taxon>Bacillota</taxon>
        <taxon>Bacilli</taxon>
        <taxon>Bacillales</taxon>
        <taxon>Paenibacillaceae</taxon>
        <taxon>Paenibacillus</taxon>
    </lineage>
</organism>
<feature type="chain" id="PRO_5039300085" evidence="1">
    <location>
        <begin position="20"/>
        <end position="392"/>
    </location>
</feature>
<name>A0A385TQB3_PAELA</name>